<keyword evidence="3" id="KW-1185">Reference proteome</keyword>
<comment type="caution">
    <text evidence="2">The sequence shown here is derived from an EMBL/GenBank/DDBJ whole genome shotgun (WGS) entry which is preliminary data.</text>
</comment>
<evidence type="ECO:0000313" key="2">
    <source>
        <dbReference type="EMBL" id="PIB75750.1"/>
    </source>
</evidence>
<proteinExistence type="predicted"/>
<dbReference type="Proteomes" id="UP000230551">
    <property type="component" value="Unassembled WGS sequence"/>
</dbReference>
<dbReference type="Gene3D" id="3.30.565.10">
    <property type="entry name" value="Histidine kinase-like ATPase, C-terminal domain"/>
    <property type="match status" value="1"/>
</dbReference>
<organism evidence="2 3">
    <name type="scientific">Mycolicibacterium brumae</name>
    <dbReference type="NCBI Taxonomy" id="85968"/>
    <lineage>
        <taxon>Bacteria</taxon>
        <taxon>Bacillati</taxon>
        <taxon>Actinomycetota</taxon>
        <taxon>Actinomycetes</taxon>
        <taxon>Mycobacteriales</taxon>
        <taxon>Mycobacteriaceae</taxon>
        <taxon>Mycolicibacterium</taxon>
    </lineage>
</organism>
<gene>
    <name evidence="2" type="ORF">CQY22_008440</name>
</gene>
<sequence>MENLVAVRAVVAAIAASEDLDFDTVADLRLAVDEACTALIRASLPGADLELVIDPGPEAFVVRACTTRSAGNVVEPGGFSWHVMKSLVDEVGAIPVFDGAPAGIRLLMRRMSSYR</sequence>
<dbReference type="InterPro" id="IPR036890">
    <property type="entry name" value="HATPase_C_sf"/>
</dbReference>
<reference evidence="2 3" key="1">
    <citation type="journal article" date="2017" name="Infect. Genet. Evol.">
        <title>The new phylogeny of the genus Mycobacterium: The old and the news.</title>
        <authorList>
            <person name="Tortoli E."/>
            <person name="Fedrizzi T."/>
            <person name="Meehan C.J."/>
            <person name="Trovato A."/>
            <person name="Grottola A."/>
            <person name="Giacobazzi E."/>
            <person name="Serpini G.F."/>
            <person name="Tagliazucchi S."/>
            <person name="Fabio A."/>
            <person name="Bettua C."/>
            <person name="Bertorelli R."/>
            <person name="Frascaro F."/>
            <person name="De Sanctis V."/>
            <person name="Pecorari M."/>
            <person name="Jousson O."/>
            <person name="Segata N."/>
            <person name="Cirillo D.M."/>
        </authorList>
    </citation>
    <scope>NUCLEOTIDE SEQUENCE [LARGE SCALE GENOMIC DNA]</scope>
    <source>
        <strain evidence="2 3">CIP1034565</strain>
    </source>
</reference>
<protein>
    <submittedName>
        <fullName evidence="2">Anti-sigma factor</fullName>
    </submittedName>
</protein>
<feature type="domain" description="Histidine kinase/HSP90-like ATPase" evidence="1">
    <location>
        <begin position="2"/>
        <end position="91"/>
    </location>
</feature>
<evidence type="ECO:0000313" key="3">
    <source>
        <dbReference type="Proteomes" id="UP000230551"/>
    </source>
</evidence>
<dbReference type="EMBL" id="PDCN02000008">
    <property type="protein sequence ID" value="PIB75750.1"/>
    <property type="molecule type" value="Genomic_DNA"/>
</dbReference>
<evidence type="ECO:0000259" key="1">
    <source>
        <dbReference type="Pfam" id="PF13581"/>
    </source>
</evidence>
<dbReference type="STRING" id="85968.GCA_900073015_03085"/>
<dbReference type="Pfam" id="PF13581">
    <property type="entry name" value="HATPase_c_2"/>
    <property type="match status" value="1"/>
</dbReference>
<dbReference type="AlphaFoldDB" id="A0A2G5PCE4"/>
<name>A0A2G5PCE4_9MYCO</name>
<accession>A0A2G5PCE4</accession>
<dbReference type="InterPro" id="IPR003594">
    <property type="entry name" value="HATPase_dom"/>
</dbReference>